<dbReference type="EMBL" id="VCQV01000010">
    <property type="protein sequence ID" value="TWP36621.1"/>
    <property type="molecule type" value="Genomic_DNA"/>
</dbReference>
<evidence type="ECO:0000256" key="2">
    <source>
        <dbReference type="ARBA" id="ARBA00022448"/>
    </source>
</evidence>
<dbReference type="CDD" id="cd06261">
    <property type="entry name" value="TM_PBP2"/>
    <property type="match status" value="1"/>
</dbReference>
<dbReference type="OrthoDB" id="3543764at2"/>
<feature type="transmembrane region" description="Helical" evidence="7">
    <location>
        <begin position="98"/>
        <end position="118"/>
    </location>
</feature>
<evidence type="ECO:0000256" key="7">
    <source>
        <dbReference type="RuleBase" id="RU363032"/>
    </source>
</evidence>
<accession>A0A563E346</accession>
<dbReference type="InterPro" id="IPR035906">
    <property type="entry name" value="MetI-like_sf"/>
</dbReference>
<evidence type="ECO:0000259" key="8">
    <source>
        <dbReference type="PROSITE" id="PS50928"/>
    </source>
</evidence>
<feature type="transmembrane region" description="Helical" evidence="7">
    <location>
        <begin position="130"/>
        <end position="154"/>
    </location>
</feature>
<reference evidence="9 10" key="1">
    <citation type="submission" date="2019-05" db="EMBL/GenBank/DDBJ databases">
        <authorList>
            <person name="Lee S.D."/>
        </authorList>
    </citation>
    <scope>NUCLEOTIDE SEQUENCE [LARGE SCALE GENOMIC DNA]</scope>
    <source>
        <strain evidence="9 10">C5-26</strain>
    </source>
</reference>
<evidence type="ECO:0000313" key="10">
    <source>
        <dbReference type="Proteomes" id="UP000320244"/>
    </source>
</evidence>
<comment type="subcellular location">
    <subcellularLocation>
        <location evidence="1 7">Cell membrane</location>
        <topology evidence="1 7">Multi-pass membrane protein</topology>
    </subcellularLocation>
</comment>
<sequence length="315" mass="33911">MIGYIARRVVQAVLVVFVVTVVVFILLHQLPGGVRSMLGKTATPQQVAQLTQQLGLDKPIPVQYGKWLGGFLQGNMGYSITQNQSVASLIAERLPKTLVLTGLSLAIAVLLAIVLGLLQAVWRNKAVDYVMTFVAFVFYATPTFFMGLILVLLFAVKWHLFPAQAPQATSIGGLFAAGSGLVLPVATLVLVSVALFSRYVRASAVDELTEDYARTARAKGAGETRVLFGHVLRNVLIPVVTLLGLSLPWVFSGALVVESVFNYPGMGLLFWQAAVQHDYPILLGVTVIISVATVIGSVLADITYAVLDPRVRYSS</sequence>
<dbReference type="Pfam" id="PF00528">
    <property type="entry name" value="BPD_transp_1"/>
    <property type="match status" value="1"/>
</dbReference>
<dbReference type="Gene3D" id="1.10.3720.10">
    <property type="entry name" value="MetI-like"/>
    <property type="match status" value="1"/>
</dbReference>
<name>A0A563E346_9MICO</name>
<evidence type="ECO:0000256" key="5">
    <source>
        <dbReference type="ARBA" id="ARBA00022989"/>
    </source>
</evidence>
<comment type="similarity">
    <text evidence="7">Belongs to the binding-protein-dependent transport system permease family.</text>
</comment>
<dbReference type="AlphaFoldDB" id="A0A563E346"/>
<dbReference type="Proteomes" id="UP000320244">
    <property type="component" value="Unassembled WGS sequence"/>
</dbReference>
<dbReference type="InterPro" id="IPR000515">
    <property type="entry name" value="MetI-like"/>
</dbReference>
<evidence type="ECO:0000256" key="1">
    <source>
        <dbReference type="ARBA" id="ARBA00004651"/>
    </source>
</evidence>
<dbReference type="PANTHER" id="PTHR43163:SF6">
    <property type="entry name" value="DIPEPTIDE TRANSPORT SYSTEM PERMEASE PROTEIN DPPB-RELATED"/>
    <property type="match status" value="1"/>
</dbReference>
<proteinExistence type="inferred from homology"/>
<dbReference type="RefSeq" id="WP_146316462.1">
    <property type="nucleotide sequence ID" value="NZ_VCQV01000010.1"/>
</dbReference>
<keyword evidence="5 7" id="KW-1133">Transmembrane helix</keyword>
<feature type="transmembrane region" description="Helical" evidence="7">
    <location>
        <begin position="174"/>
        <end position="196"/>
    </location>
</feature>
<dbReference type="PROSITE" id="PS50928">
    <property type="entry name" value="ABC_TM1"/>
    <property type="match status" value="1"/>
</dbReference>
<dbReference type="SUPFAM" id="SSF161098">
    <property type="entry name" value="MetI-like"/>
    <property type="match status" value="1"/>
</dbReference>
<keyword evidence="2 7" id="KW-0813">Transport</keyword>
<evidence type="ECO:0000256" key="6">
    <source>
        <dbReference type="ARBA" id="ARBA00023136"/>
    </source>
</evidence>
<feature type="transmembrane region" description="Helical" evidence="7">
    <location>
        <begin position="235"/>
        <end position="261"/>
    </location>
</feature>
<keyword evidence="6 7" id="KW-0472">Membrane</keyword>
<dbReference type="GO" id="GO:0055085">
    <property type="term" value="P:transmembrane transport"/>
    <property type="evidence" value="ECO:0007669"/>
    <property type="project" value="InterPro"/>
</dbReference>
<dbReference type="Pfam" id="PF19300">
    <property type="entry name" value="BPD_transp_1_N"/>
    <property type="match status" value="1"/>
</dbReference>
<organism evidence="9 10">
    <name type="scientific">Leekyejoonella antrihumi</name>
    <dbReference type="NCBI Taxonomy" id="1660198"/>
    <lineage>
        <taxon>Bacteria</taxon>
        <taxon>Bacillati</taxon>
        <taxon>Actinomycetota</taxon>
        <taxon>Actinomycetes</taxon>
        <taxon>Micrococcales</taxon>
        <taxon>Dermacoccaceae</taxon>
        <taxon>Leekyejoonella</taxon>
    </lineage>
</organism>
<evidence type="ECO:0000256" key="3">
    <source>
        <dbReference type="ARBA" id="ARBA00022475"/>
    </source>
</evidence>
<keyword evidence="4 7" id="KW-0812">Transmembrane</keyword>
<dbReference type="InterPro" id="IPR045621">
    <property type="entry name" value="BPD_transp_1_N"/>
</dbReference>
<dbReference type="GO" id="GO:0005886">
    <property type="term" value="C:plasma membrane"/>
    <property type="evidence" value="ECO:0007669"/>
    <property type="project" value="UniProtKB-SubCell"/>
</dbReference>
<reference evidence="9 10" key="2">
    <citation type="submission" date="2019-08" db="EMBL/GenBank/DDBJ databases">
        <title>Jejuicoccus antrihumi gen. nov., sp. nov., a new member of the family Dermacoccaceae isolated from a cave.</title>
        <authorList>
            <person name="Schumann P."/>
            <person name="Kim I.S."/>
        </authorList>
    </citation>
    <scope>NUCLEOTIDE SEQUENCE [LARGE SCALE GENOMIC DNA]</scope>
    <source>
        <strain evidence="9 10">C5-26</strain>
    </source>
</reference>
<gene>
    <name evidence="9" type="ORF">FGL98_09145</name>
</gene>
<feature type="transmembrane region" description="Helical" evidence="7">
    <location>
        <begin position="12"/>
        <end position="30"/>
    </location>
</feature>
<comment type="caution">
    <text evidence="9">The sequence shown here is derived from an EMBL/GenBank/DDBJ whole genome shotgun (WGS) entry which is preliminary data.</text>
</comment>
<feature type="transmembrane region" description="Helical" evidence="7">
    <location>
        <begin position="281"/>
        <end position="307"/>
    </location>
</feature>
<evidence type="ECO:0000256" key="4">
    <source>
        <dbReference type="ARBA" id="ARBA00022692"/>
    </source>
</evidence>
<dbReference type="PANTHER" id="PTHR43163">
    <property type="entry name" value="DIPEPTIDE TRANSPORT SYSTEM PERMEASE PROTEIN DPPB-RELATED"/>
    <property type="match status" value="1"/>
</dbReference>
<evidence type="ECO:0000313" key="9">
    <source>
        <dbReference type="EMBL" id="TWP36621.1"/>
    </source>
</evidence>
<protein>
    <submittedName>
        <fullName evidence="9">ABC transporter permease</fullName>
    </submittedName>
</protein>
<keyword evidence="3" id="KW-1003">Cell membrane</keyword>
<keyword evidence="10" id="KW-1185">Reference proteome</keyword>
<feature type="domain" description="ABC transmembrane type-1" evidence="8">
    <location>
        <begin position="94"/>
        <end position="300"/>
    </location>
</feature>